<evidence type="ECO:0008006" key="4">
    <source>
        <dbReference type="Google" id="ProtNLM"/>
    </source>
</evidence>
<dbReference type="RefSeq" id="WP_021705556.1">
    <property type="nucleotide sequence ID" value="NZ_BATJ01000008.1"/>
</dbReference>
<dbReference type="AlphaFoldDB" id="U3A1L2"/>
<reference evidence="2 3" key="1">
    <citation type="submission" date="2013-09" db="EMBL/GenBank/DDBJ databases">
        <title>Whole genome shotgun sequence of Vibrio proteolyticus NBRC 13287.</title>
        <authorList>
            <person name="Isaki S."/>
            <person name="Hosoyama A."/>
            <person name="Numata M."/>
            <person name="Hashimoto M."/>
            <person name="Hosoyama Y."/>
            <person name="Tsuchikane K."/>
            <person name="Noguchi M."/>
            <person name="Hirakata S."/>
            <person name="Ichikawa N."/>
            <person name="Ohji S."/>
            <person name="Yamazoe A."/>
            <person name="Fujita N."/>
        </authorList>
    </citation>
    <scope>NUCLEOTIDE SEQUENCE [LARGE SCALE GENOMIC DNA]</scope>
    <source>
        <strain evidence="2 3">NBRC 13287</strain>
    </source>
</reference>
<dbReference type="STRING" id="1219065.VPR01S_08_01680"/>
<sequence length="147" mass="16563">MTSFIRILRFFLSVGIIVISTIFLVKNFSTLFDEDANYVVIRGFISLWAMFGVFFLGISALSMSIVTKGSWRQSHFNRIYVSSILINAAVLSPALAGVLKYQLESKAHGYVQCEDLSRSSRRYSSATYATTADECQELAKLKQKHNE</sequence>
<organism evidence="2 3">
    <name type="scientific">Vibrio proteolyticus NBRC 13287</name>
    <dbReference type="NCBI Taxonomy" id="1219065"/>
    <lineage>
        <taxon>Bacteria</taxon>
        <taxon>Pseudomonadati</taxon>
        <taxon>Pseudomonadota</taxon>
        <taxon>Gammaproteobacteria</taxon>
        <taxon>Vibrionales</taxon>
        <taxon>Vibrionaceae</taxon>
        <taxon>Vibrio</taxon>
    </lineage>
</organism>
<comment type="caution">
    <text evidence="2">The sequence shown here is derived from an EMBL/GenBank/DDBJ whole genome shotgun (WGS) entry which is preliminary data.</text>
</comment>
<name>U3A1L2_VIBPR</name>
<dbReference type="Proteomes" id="UP000016570">
    <property type="component" value="Unassembled WGS sequence"/>
</dbReference>
<dbReference type="EMBL" id="BATJ01000008">
    <property type="protein sequence ID" value="GAD67585.1"/>
    <property type="molecule type" value="Genomic_DNA"/>
</dbReference>
<keyword evidence="1" id="KW-0472">Membrane</keyword>
<feature type="transmembrane region" description="Helical" evidence="1">
    <location>
        <begin position="7"/>
        <end position="25"/>
    </location>
</feature>
<evidence type="ECO:0000313" key="2">
    <source>
        <dbReference type="EMBL" id="GAD67585.1"/>
    </source>
</evidence>
<feature type="transmembrane region" description="Helical" evidence="1">
    <location>
        <begin position="79"/>
        <end position="99"/>
    </location>
</feature>
<protein>
    <recommendedName>
        <fullName evidence="4">DUF1240 domain-containing protein</fullName>
    </recommendedName>
</protein>
<keyword evidence="3" id="KW-1185">Reference proteome</keyword>
<evidence type="ECO:0000256" key="1">
    <source>
        <dbReference type="SAM" id="Phobius"/>
    </source>
</evidence>
<keyword evidence="1" id="KW-1133">Transmembrane helix</keyword>
<accession>U3A1L2</accession>
<feature type="transmembrane region" description="Helical" evidence="1">
    <location>
        <begin position="45"/>
        <end position="67"/>
    </location>
</feature>
<gene>
    <name evidence="2" type="ORF">VPR01S_08_01680</name>
</gene>
<keyword evidence="1" id="KW-0812">Transmembrane</keyword>
<evidence type="ECO:0000313" key="3">
    <source>
        <dbReference type="Proteomes" id="UP000016570"/>
    </source>
</evidence>
<proteinExistence type="predicted"/>